<dbReference type="EMBL" id="BPLR01017466">
    <property type="protein sequence ID" value="GIY91884.1"/>
    <property type="molecule type" value="Genomic_DNA"/>
</dbReference>
<protein>
    <submittedName>
        <fullName evidence="1">Uncharacterized protein</fullName>
    </submittedName>
</protein>
<sequence>MPYFNGDPTKPFTSLSVICHKALTPCLLSSIVINQNCRSFPDARRDATSKENVSFAGLITHFLVNEQQKKI</sequence>
<evidence type="ECO:0000313" key="2">
    <source>
        <dbReference type="Proteomes" id="UP001054945"/>
    </source>
</evidence>
<gene>
    <name evidence="1" type="ORF">CEXT_354301</name>
</gene>
<reference evidence="1 2" key="1">
    <citation type="submission" date="2021-06" db="EMBL/GenBank/DDBJ databases">
        <title>Caerostris extrusa draft genome.</title>
        <authorList>
            <person name="Kono N."/>
            <person name="Arakawa K."/>
        </authorList>
    </citation>
    <scope>NUCLEOTIDE SEQUENCE [LARGE SCALE GENOMIC DNA]</scope>
</reference>
<evidence type="ECO:0000313" key="1">
    <source>
        <dbReference type="EMBL" id="GIY91884.1"/>
    </source>
</evidence>
<proteinExistence type="predicted"/>
<dbReference type="AlphaFoldDB" id="A0AAV4XBB7"/>
<comment type="caution">
    <text evidence="1">The sequence shown here is derived from an EMBL/GenBank/DDBJ whole genome shotgun (WGS) entry which is preliminary data.</text>
</comment>
<name>A0AAV4XBB7_CAEEX</name>
<dbReference type="Proteomes" id="UP001054945">
    <property type="component" value="Unassembled WGS sequence"/>
</dbReference>
<accession>A0AAV4XBB7</accession>
<keyword evidence="2" id="KW-1185">Reference proteome</keyword>
<organism evidence="1 2">
    <name type="scientific">Caerostris extrusa</name>
    <name type="common">Bark spider</name>
    <name type="synonym">Caerostris bankana</name>
    <dbReference type="NCBI Taxonomy" id="172846"/>
    <lineage>
        <taxon>Eukaryota</taxon>
        <taxon>Metazoa</taxon>
        <taxon>Ecdysozoa</taxon>
        <taxon>Arthropoda</taxon>
        <taxon>Chelicerata</taxon>
        <taxon>Arachnida</taxon>
        <taxon>Araneae</taxon>
        <taxon>Araneomorphae</taxon>
        <taxon>Entelegynae</taxon>
        <taxon>Araneoidea</taxon>
        <taxon>Araneidae</taxon>
        <taxon>Caerostris</taxon>
    </lineage>
</organism>